<dbReference type="Pfam" id="PF10536">
    <property type="entry name" value="PMD"/>
    <property type="match status" value="1"/>
</dbReference>
<dbReference type="Proteomes" id="UP000289738">
    <property type="component" value="Chromosome A08"/>
</dbReference>
<evidence type="ECO:0000259" key="2">
    <source>
        <dbReference type="Pfam" id="PF10536"/>
    </source>
</evidence>
<dbReference type="GO" id="GO:0010073">
    <property type="term" value="P:meristem maintenance"/>
    <property type="evidence" value="ECO:0007669"/>
    <property type="project" value="InterPro"/>
</dbReference>
<sequence length="117" mass="13374">MLRKSKPRNVDLPELHVVKYLNYFDYVYVKCYIMLLIGTIVFGDKSGASVHWKFLPLLSDFASIGQYSWGSACLAHLYRSNSSNAGVIAPKDSMQYPDITYQVIPLICRHSLKMYDS</sequence>
<keyword evidence="4" id="KW-1185">Reference proteome</keyword>
<evidence type="ECO:0000313" key="3">
    <source>
        <dbReference type="EMBL" id="RYR42505.1"/>
    </source>
</evidence>
<gene>
    <name evidence="3" type="ORF">Ahy_A08g038975</name>
</gene>
<dbReference type="AlphaFoldDB" id="A0A445BUV5"/>
<evidence type="ECO:0000256" key="1">
    <source>
        <dbReference type="SAM" id="Phobius"/>
    </source>
</evidence>
<dbReference type="EMBL" id="SDMP01000008">
    <property type="protein sequence ID" value="RYR42505.1"/>
    <property type="molecule type" value="Genomic_DNA"/>
</dbReference>
<keyword evidence="1" id="KW-0812">Transmembrane</keyword>
<dbReference type="InterPro" id="IPR019557">
    <property type="entry name" value="AminoTfrase-like_pln_mobile"/>
</dbReference>
<keyword evidence="1" id="KW-1133">Transmembrane helix</keyword>
<protein>
    <recommendedName>
        <fullName evidence="2">Aminotransferase-like plant mobile domain-containing protein</fullName>
    </recommendedName>
</protein>
<feature type="domain" description="Aminotransferase-like plant mobile" evidence="2">
    <location>
        <begin position="28"/>
        <end position="80"/>
    </location>
</feature>
<name>A0A445BUV5_ARAHY</name>
<evidence type="ECO:0000313" key="4">
    <source>
        <dbReference type="Proteomes" id="UP000289738"/>
    </source>
</evidence>
<reference evidence="3 4" key="1">
    <citation type="submission" date="2019-01" db="EMBL/GenBank/DDBJ databases">
        <title>Sequencing of cultivated peanut Arachis hypogaea provides insights into genome evolution and oil improvement.</title>
        <authorList>
            <person name="Chen X."/>
        </authorList>
    </citation>
    <scope>NUCLEOTIDE SEQUENCE [LARGE SCALE GENOMIC DNA]</scope>
    <source>
        <strain evidence="4">cv. Fuhuasheng</strain>
        <tissue evidence="3">Leaves</tissue>
    </source>
</reference>
<accession>A0A445BUV5</accession>
<proteinExistence type="predicted"/>
<organism evidence="3 4">
    <name type="scientific">Arachis hypogaea</name>
    <name type="common">Peanut</name>
    <dbReference type="NCBI Taxonomy" id="3818"/>
    <lineage>
        <taxon>Eukaryota</taxon>
        <taxon>Viridiplantae</taxon>
        <taxon>Streptophyta</taxon>
        <taxon>Embryophyta</taxon>
        <taxon>Tracheophyta</taxon>
        <taxon>Spermatophyta</taxon>
        <taxon>Magnoliopsida</taxon>
        <taxon>eudicotyledons</taxon>
        <taxon>Gunneridae</taxon>
        <taxon>Pentapetalae</taxon>
        <taxon>rosids</taxon>
        <taxon>fabids</taxon>
        <taxon>Fabales</taxon>
        <taxon>Fabaceae</taxon>
        <taxon>Papilionoideae</taxon>
        <taxon>50 kb inversion clade</taxon>
        <taxon>dalbergioids sensu lato</taxon>
        <taxon>Dalbergieae</taxon>
        <taxon>Pterocarpus clade</taxon>
        <taxon>Arachis</taxon>
    </lineage>
</organism>
<comment type="caution">
    <text evidence="3">The sequence shown here is derived from an EMBL/GenBank/DDBJ whole genome shotgun (WGS) entry which is preliminary data.</text>
</comment>
<dbReference type="PANTHER" id="PTHR46033:SF1">
    <property type="entry name" value="PROTEIN MAIN-LIKE 2"/>
    <property type="match status" value="1"/>
</dbReference>
<dbReference type="InterPro" id="IPR044824">
    <property type="entry name" value="MAIN-like"/>
</dbReference>
<keyword evidence="1" id="KW-0472">Membrane</keyword>
<dbReference type="PANTHER" id="PTHR46033">
    <property type="entry name" value="PROTEIN MAIN-LIKE 2"/>
    <property type="match status" value="1"/>
</dbReference>
<feature type="transmembrane region" description="Helical" evidence="1">
    <location>
        <begin position="20"/>
        <end position="43"/>
    </location>
</feature>